<protein>
    <submittedName>
        <fullName evidence="3">Phage transcriptional activator, RinA family</fullName>
    </submittedName>
</protein>
<feature type="domain" description="RNA polymerase sigma-70 region 4" evidence="2">
    <location>
        <begin position="89"/>
        <end position="138"/>
    </location>
</feature>
<dbReference type="NCBIfam" id="TIGR01636">
    <property type="entry name" value="phage_rinA"/>
    <property type="match status" value="1"/>
</dbReference>
<organism evidence="3 4">
    <name type="scientific">Clostridium intestinale DSM 6191</name>
    <dbReference type="NCBI Taxonomy" id="1121320"/>
    <lineage>
        <taxon>Bacteria</taxon>
        <taxon>Bacillati</taxon>
        <taxon>Bacillota</taxon>
        <taxon>Clostridia</taxon>
        <taxon>Eubacteriales</taxon>
        <taxon>Clostridiaceae</taxon>
        <taxon>Clostridium</taxon>
    </lineage>
</organism>
<evidence type="ECO:0000259" key="2">
    <source>
        <dbReference type="Pfam" id="PF04545"/>
    </source>
</evidence>
<dbReference type="Pfam" id="PF04545">
    <property type="entry name" value="Sigma70_r4"/>
    <property type="match status" value="1"/>
</dbReference>
<dbReference type="EMBL" id="FQXU01000003">
    <property type="protein sequence ID" value="SHH49344.1"/>
    <property type="molecule type" value="Genomic_DNA"/>
</dbReference>
<gene>
    <name evidence="3" type="ORF">SAMN02745941_00195</name>
</gene>
<dbReference type="RefSeq" id="WP_083553357.1">
    <property type="nucleotide sequence ID" value="NZ_FQXU01000003.1"/>
</dbReference>
<dbReference type="AlphaFoldDB" id="A0A1M5TF56"/>
<evidence type="ECO:0000313" key="4">
    <source>
        <dbReference type="Proteomes" id="UP000184241"/>
    </source>
</evidence>
<keyword evidence="1" id="KW-0175">Coiled coil</keyword>
<dbReference type="InterPro" id="IPR013324">
    <property type="entry name" value="RNA_pol_sigma_r3/r4-like"/>
</dbReference>
<dbReference type="Proteomes" id="UP000184241">
    <property type="component" value="Unassembled WGS sequence"/>
</dbReference>
<dbReference type="InterPro" id="IPR006523">
    <property type="entry name" value="RinA"/>
</dbReference>
<sequence>MISQGKLIEGMLNDYIDLENSIRNLELDIEELENDYVGISSISMGEKSSHTYKINRPIENEVLSKEEKIVRLRELKRSNEIRKERIDNALNVLNDNERDVIYFKYLKYRNKSWCFVAKQMDLSEAWVRRLRDKAIDKMIPIVYPSKKELSIRKVAE</sequence>
<dbReference type="GO" id="GO:0006352">
    <property type="term" value="P:DNA-templated transcription initiation"/>
    <property type="evidence" value="ECO:0007669"/>
    <property type="project" value="InterPro"/>
</dbReference>
<proteinExistence type="predicted"/>
<dbReference type="GO" id="GO:0003700">
    <property type="term" value="F:DNA-binding transcription factor activity"/>
    <property type="evidence" value="ECO:0007669"/>
    <property type="project" value="InterPro"/>
</dbReference>
<evidence type="ECO:0000313" key="3">
    <source>
        <dbReference type="EMBL" id="SHH49344.1"/>
    </source>
</evidence>
<dbReference type="SUPFAM" id="SSF88659">
    <property type="entry name" value="Sigma3 and sigma4 domains of RNA polymerase sigma factors"/>
    <property type="match status" value="1"/>
</dbReference>
<dbReference type="InterPro" id="IPR007630">
    <property type="entry name" value="RNA_pol_sigma70_r4"/>
</dbReference>
<accession>A0A1M5TF56</accession>
<name>A0A1M5TF56_9CLOT</name>
<reference evidence="3 4" key="1">
    <citation type="submission" date="2016-11" db="EMBL/GenBank/DDBJ databases">
        <authorList>
            <person name="Jaros S."/>
            <person name="Januszkiewicz K."/>
            <person name="Wedrychowicz H."/>
        </authorList>
    </citation>
    <scope>NUCLEOTIDE SEQUENCE [LARGE SCALE GENOMIC DNA]</scope>
    <source>
        <strain evidence="3 4">DSM 6191</strain>
    </source>
</reference>
<evidence type="ECO:0000256" key="1">
    <source>
        <dbReference type="SAM" id="Coils"/>
    </source>
</evidence>
<feature type="coiled-coil region" evidence="1">
    <location>
        <begin position="8"/>
        <end position="42"/>
    </location>
</feature>
<dbReference type="Gene3D" id="1.20.140.160">
    <property type="match status" value="1"/>
</dbReference>